<name>A0A2A5T4T7_9GAMM</name>
<sequence length="48" mass="5572">MSKNIKPKVIKLWNHLMLRNLFIIEPVFDQLKNIFQIVHLGTAVVSAL</sequence>
<organism evidence="2 3">
    <name type="scientific">Candidatus Enterovibrio escicola</name>
    <dbReference type="NCBI Taxonomy" id="1927127"/>
    <lineage>
        <taxon>Bacteria</taxon>
        <taxon>Pseudomonadati</taxon>
        <taxon>Pseudomonadota</taxon>
        <taxon>Gammaproteobacteria</taxon>
        <taxon>Vibrionales</taxon>
        <taxon>Vibrionaceae</taxon>
        <taxon>Enterovibrio</taxon>
    </lineage>
</organism>
<comment type="caution">
    <text evidence="2">The sequence shown here is derived from an EMBL/GenBank/DDBJ whole genome shotgun (WGS) entry which is preliminary data.</text>
</comment>
<proteinExistence type="predicted"/>
<protein>
    <recommendedName>
        <fullName evidence="1">Transposase DDE domain-containing protein</fullName>
    </recommendedName>
</protein>
<dbReference type="AlphaFoldDB" id="A0A2A5T4T7"/>
<keyword evidence="3" id="KW-1185">Reference proteome</keyword>
<reference evidence="3" key="1">
    <citation type="submission" date="2017-04" db="EMBL/GenBank/DDBJ databases">
        <title>Genome evolution of the luminous symbionts of deep sea anglerfish.</title>
        <authorList>
            <person name="Hendry T.A."/>
        </authorList>
    </citation>
    <scope>NUCLEOTIDE SEQUENCE [LARGE SCALE GENOMIC DNA]</scope>
</reference>
<evidence type="ECO:0000259" key="1">
    <source>
        <dbReference type="Pfam" id="PF13612"/>
    </source>
</evidence>
<evidence type="ECO:0000313" key="3">
    <source>
        <dbReference type="Proteomes" id="UP000219020"/>
    </source>
</evidence>
<dbReference type="Proteomes" id="UP000219020">
    <property type="component" value="Unassembled WGS sequence"/>
</dbReference>
<dbReference type="InterPro" id="IPR025668">
    <property type="entry name" value="Tnp_DDE_dom"/>
</dbReference>
<dbReference type="EMBL" id="NBYY01000011">
    <property type="protein sequence ID" value="PCS23179.1"/>
    <property type="molecule type" value="Genomic_DNA"/>
</dbReference>
<dbReference type="RefSeq" id="WP_199399366.1">
    <property type="nucleotide sequence ID" value="NZ_RPGC01000002.1"/>
</dbReference>
<accession>A0A2A5T4T7</accession>
<gene>
    <name evidence="2" type="ORF">BTN49_1175</name>
</gene>
<feature type="domain" description="Transposase DDE" evidence="1">
    <location>
        <begin position="2"/>
        <end position="39"/>
    </location>
</feature>
<dbReference type="Pfam" id="PF13612">
    <property type="entry name" value="DDE_Tnp_1_3"/>
    <property type="match status" value="1"/>
</dbReference>
<evidence type="ECO:0000313" key="2">
    <source>
        <dbReference type="EMBL" id="PCS23179.1"/>
    </source>
</evidence>